<accession>A0A317XQK0</accession>
<dbReference type="Proteomes" id="UP000246740">
    <property type="component" value="Unassembled WGS sequence"/>
</dbReference>
<protein>
    <submittedName>
        <fullName evidence="1">Uncharacterized protein</fullName>
    </submittedName>
</protein>
<dbReference type="AlphaFoldDB" id="A0A317XQK0"/>
<keyword evidence="2" id="KW-1185">Reference proteome</keyword>
<sequence length="153" mass="17561">MQTSFENDTAATRVVTVLRSRGTMPCPLFSNACAPPRPSCAFPNRLRFIFFSLLVEQWRWSYRCHLALGSSLGCCRRCRWRRSSMIPALVGSSRAQRKFPLCTKAEQGPSFLADQFFALLCRSRATRICPIQMVFWRICWFVCVVGELFSPSF</sequence>
<dbReference type="EMBL" id="KZ819193">
    <property type="protein sequence ID" value="PWZ00160.1"/>
    <property type="molecule type" value="Genomic_DNA"/>
</dbReference>
<gene>
    <name evidence="1" type="ORF">BCV70DRAFT_105799</name>
</gene>
<organism evidence="1 2">
    <name type="scientific">Testicularia cyperi</name>
    <dbReference type="NCBI Taxonomy" id="1882483"/>
    <lineage>
        <taxon>Eukaryota</taxon>
        <taxon>Fungi</taxon>
        <taxon>Dikarya</taxon>
        <taxon>Basidiomycota</taxon>
        <taxon>Ustilaginomycotina</taxon>
        <taxon>Ustilaginomycetes</taxon>
        <taxon>Ustilaginales</taxon>
        <taxon>Anthracoideaceae</taxon>
        <taxon>Testicularia</taxon>
    </lineage>
</organism>
<evidence type="ECO:0000313" key="2">
    <source>
        <dbReference type="Proteomes" id="UP000246740"/>
    </source>
</evidence>
<evidence type="ECO:0000313" key="1">
    <source>
        <dbReference type="EMBL" id="PWZ00160.1"/>
    </source>
</evidence>
<name>A0A317XQK0_9BASI</name>
<proteinExistence type="predicted"/>
<reference evidence="1 2" key="1">
    <citation type="journal article" date="2018" name="Mol. Biol. Evol.">
        <title>Broad Genomic Sampling Reveals a Smut Pathogenic Ancestry of the Fungal Clade Ustilaginomycotina.</title>
        <authorList>
            <person name="Kijpornyongpan T."/>
            <person name="Mondo S.J."/>
            <person name="Barry K."/>
            <person name="Sandor L."/>
            <person name="Lee J."/>
            <person name="Lipzen A."/>
            <person name="Pangilinan J."/>
            <person name="LaButti K."/>
            <person name="Hainaut M."/>
            <person name="Henrissat B."/>
            <person name="Grigoriev I.V."/>
            <person name="Spatafora J.W."/>
            <person name="Aime M.C."/>
        </authorList>
    </citation>
    <scope>NUCLEOTIDE SEQUENCE [LARGE SCALE GENOMIC DNA]</scope>
    <source>
        <strain evidence="1 2">MCA 3645</strain>
    </source>
</reference>
<dbReference type="InParanoid" id="A0A317XQK0"/>